<dbReference type="AlphaFoldDB" id="A0A0V1BKN6"/>
<dbReference type="OrthoDB" id="10420418at2759"/>
<evidence type="ECO:0000313" key="2">
    <source>
        <dbReference type="EMBL" id="KRY37320.1"/>
    </source>
</evidence>
<feature type="compositionally biased region" description="Basic residues" evidence="1">
    <location>
        <begin position="19"/>
        <end position="31"/>
    </location>
</feature>
<protein>
    <submittedName>
        <fullName evidence="2">Uncharacterized protein</fullName>
    </submittedName>
</protein>
<proteinExistence type="predicted"/>
<comment type="caution">
    <text evidence="2">The sequence shown here is derived from an EMBL/GenBank/DDBJ whole genome shotgun (WGS) entry which is preliminary data.</text>
</comment>
<evidence type="ECO:0000256" key="1">
    <source>
        <dbReference type="SAM" id="MobiDB-lite"/>
    </source>
</evidence>
<reference evidence="2 3" key="1">
    <citation type="submission" date="2015-01" db="EMBL/GenBank/DDBJ databases">
        <title>Evolution of Trichinella species and genotypes.</title>
        <authorList>
            <person name="Korhonen P.K."/>
            <person name="Edoardo P."/>
            <person name="Giuseppe L.R."/>
            <person name="Gasser R.B."/>
        </authorList>
    </citation>
    <scope>NUCLEOTIDE SEQUENCE [LARGE SCALE GENOMIC DNA]</scope>
    <source>
        <strain evidence="2">ISS3</strain>
    </source>
</reference>
<dbReference type="InParanoid" id="A0A0V1BKN6"/>
<gene>
    <name evidence="2" type="ORF">T01_1687</name>
</gene>
<evidence type="ECO:0000313" key="3">
    <source>
        <dbReference type="Proteomes" id="UP000054776"/>
    </source>
</evidence>
<organism evidence="2 3">
    <name type="scientific">Trichinella spiralis</name>
    <name type="common">Trichina worm</name>
    <dbReference type="NCBI Taxonomy" id="6334"/>
    <lineage>
        <taxon>Eukaryota</taxon>
        <taxon>Metazoa</taxon>
        <taxon>Ecdysozoa</taxon>
        <taxon>Nematoda</taxon>
        <taxon>Enoplea</taxon>
        <taxon>Dorylaimia</taxon>
        <taxon>Trichinellida</taxon>
        <taxon>Trichinellidae</taxon>
        <taxon>Trichinella</taxon>
    </lineage>
</organism>
<accession>A0A0V1BKN6</accession>
<name>A0A0V1BKN6_TRISP</name>
<dbReference type="EMBL" id="JYDH01000035">
    <property type="protein sequence ID" value="KRY37320.1"/>
    <property type="molecule type" value="Genomic_DNA"/>
</dbReference>
<feature type="compositionally biased region" description="Basic and acidic residues" evidence="1">
    <location>
        <begin position="8"/>
        <end position="18"/>
    </location>
</feature>
<dbReference type="Proteomes" id="UP000054776">
    <property type="component" value="Unassembled WGS sequence"/>
</dbReference>
<sequence>MVDSEESEPTRFVKEGRTGRGRKRSRQKSPRQRSDGIALANKPPGTARSRNSDLDETNVPISVWTSLYFRTPDQTPRSQRLSFHMYGHPGYKPGTRYRNDIAEIYVNISAILCKDELYNYTMDRMESRIRSESKRQLPLPLSRRHSSTCWKPQLPMMKTIFPMDGRIKQQDQRCLREVACQVLKQTRRHASLIAASDEAPSDRVSAELQEWEMFVLLLSRRCSSLVIDFLAFDLIKFY</sequence>
<keyword evidence="3" id="KW-1185">Reference proteome</keyword>
<feature type="region of interest" description="Disordered" evidence="1">
    <location>
        <begin position="1"/>
        <end position="54"/>
    </location>
</feature>